<feature type="region of interest" description="Disordered" evidence="1">
    <location>
        <begin position="1"/>
        <end position="29"/>
    </location>
</feature>
<dbReference type="RefSeq" id="XP_024867408.1">
    <property type="nucleotide sequence ID" value="XM_025011640.1"/>
</dbReference>
<feature type="compositionally biased region" description="Basic and acidic residues" evidence="1">
    <location>
        <begin position="88"/>
        <end position="102"/>
    </location>
</feature>
<protein>
    <submittedName>
        <fullName evidence="3">Uncharacterized protein LOC112451783 isoform X2</fullName>
    </submittedName>
</protein>
<evidence type="ECO:0000313" key="3">
    <source>
        <dbReference type="RefSeq" id="XP_024867408.1"/>
    </source>
</evidence>
<accession>A0A6J1PD78</accession>
<name>A0A6J1PD78_9HYME</name>
<sequence>MSDGMGNRDCSLTRRRVKEGKFTTGGVDADGFHCVSEGALWLPLPSEEEDSPGIWGRHSTSRMGTRARRSERGGGGPRRRSQRKRRHEEKAAQEEEEERREFRRFYGQGLRGCAGAA</sequence>
<feature type="compositionally biased region" description="Basic residues" evidence="1">
    <location>
        <begin position="77"/>
        <end position="87"/>
    </location>
</feature>
<proteinExistence type="predicted"/>
<dbReference type="AlphaFoldDB" id="A0A6J1PD78"/>
<gene>
    <name evidence="3" type="primary">LOC112451783</name>
</gene>
<evidence type="ECO:0000313" key="2">
    <source>
        <dbReference type="Proteomes" id="UP000504618"/>
    </source>
</evidence>
<feature type="region of interest" description="Disordered" evidence="1">
    <location>
        <begin position="43"/>
        <end position="102"/>
    </location>
</feature>
<evidence type="ECO:0000256" key="1">
    <source>
        <dbReference type="SAM" id="MobiDB-lite"/>
    </source>
</evidence>
<dbReference type="GeneID" id="112451783"/>
<keyword evidence="2" id="KW-1185">Reference proteome</keyword>
<dbReference type="Proteomes" id="UP000504618">
    <property type="component" value="Unplaced"/>
</dbReference>
<organism evidence="2 3">
    <name type="scientific">Temnothorax curvispinosus</name>
    <dbReference type="NCBI Taxonomy" id="300111"/>
    <lineage>
        <taxon>Eukaryota</taxon>
        <taxon>Metazoa</taxon>
        <taxon>Ecdysozoa</taxon>
        <taxon>Arthropoda</taxon>
        <taxon>Hexapoda</taxon>
        <taxon>Insecta</taxon>
        <taxon>Pterygota</taxon>
        <taxon>Neoptera</taxon>
        <taxon>Endopterygota</taxon>
        <taxon>Hymenoptera</taxon>
        <taxon>Apocrita</taxon>
        <taxon>Aculeata</taxon>
        <taxon>Formicoidea</taxon>
        <taxon>Formicidae</taxon>
        <taxon>Myrmicinae</taxon>
        <taxon>Temnothorax</taxon>
    </lineage>
</organism>
<reference evidence="3" key="1">
    <citation type="submission" date="2025-08" db="UniProtKB">
        <authorList>
            <consortium name="RefSeq"/>
        </authorList>
    </citation>
    <scope>IDENTIFICATION</scope>
    <source>
        <tissue evidence="3">Whole body</tissue>
    </source>
</reference>